<evidence type="ECO:0000256" key="2">
    <source>
        <dbReference type="ARBA" id="ARBA00022723"/>
    </source>
</evidence>
<dbReference type="Pfam" id="PF04032">
    <property type="entry name" value="Rpr2"/>
    <property type="match status" value="1"/>
</dbReference>
<evidence type="ECO:0000256" key="1">
    <source>
        <dbReference type="ARBA" id="ARBA00007818"/>
    </source>
</evidence>
<dbReference type="InterPro" id="IPR008584">
    <property type="entry name" value="CXXC_Zn-binding_euk"/>
</dbReference>
<protein>
    <submittedName>
        <fullName evidence="5">DUF866 domain protein</fullName>
    </submittedName>
</protein>
<dbReference type="AlphaFoldDB" id="A0AAN6ZBH9"/>
<evidence type="ECO:0000256" key="4">
    <source>
        <dbReference type="SAM" id="MobiDB-lite"/>
    </source>
</evidence>
<feature type="region of interest" description="Disordered" evidence="4">
    <location>
        <begin position="239"/>
        <end position="312"/>
    </location>
</feature>
<reference evidence="5" key="1">
    <citation type="journal article" date="2023" name="Mol. Phylogenet. Evol.">
        <title>Genome-scale phylogeny and comparative genomics of the fungal order Sordariales.</title>
        <authorList>
            <person name="Hensen N."/>
            <person name="Bonometti L."/>
            <person name="Westerberg I."/>
            <person name="Brannstrom I.O."/>
            <person name="Guillou S."/>
            <person name="Cros-Aarteil S."/>
            <person name="Calhoun S."/>
            <person name="Haridas S."/>
            <person name="Kuo A."/>
            <person name="Mondo S."/>
            <person name="Pangilinan J."/>
            <person name="Riley R."/>
            <person name="LaButti K."/>
            <person name="Andreopoulos B."/>
            <person name="Lipzen A."/>
            <person name="Chen C."/>
            <person name="Yan M."/>
            <person name="Daum C."/>
            <person name="Ng V."/>
            <person name="Clum A."/>
            <person name="Steindorff A."/>
            <person name="Ohm R.A."/>
            <person name="Martin F."/>
            <person name="Silar P."/>
            <person name="Natvig D.O."/>
            <person name="Lalanne C."/>
            <person name="Gautier V."/>
            <person name="Ament-Velasquez S.L."/>
            <person name="Kruys A."/>
            <person name="Hutchinson M.I."/>
            <person name="Powell A.J."/>
            <person name="Barry K."/>
            <person name="Miller A.N."/>
            <person name="Grigoriev I.V."/>
            <person name="Debuchy R."/>
            <person name="Gladieux P."/>
            <person name="Hiltunen Thoren M."/>
            <person name="Johannesson H."/>
        </authorList>
    </citation>
    <scope>NUCLEOTIDE SEQUENCE</scope>
    <source>
        <strain evidence="5">CBS 123565</strain>
    </source>
</reference>
<feature type="region of interest" description="Disordered" evidence="4">
    <location>
        <begin position="203"/>
        <end position="225"/>
    </location>
</feature>
<dbReference type="GO" id="GO:0006396">
    <property type="term" value="P:RNA processing"/>
    <property type="evidence" value="ECO:0007669"/>
    <property type="project" value="InterPro"/>
</dbReference>
<comment type="similarity">
    <text evidence="1">Belongs to the UPF0587 family.</text>
</comment>
<dbReference type="SUPFAM" id="SSF141678">
    <property type="entry name" value="MAL13P1.257-like"/>
    <property type="match status" value="1"/>
</dbReference>
<dbReference type="PANTHER" id="PTHR12857:SF0">
    <property type="entry name" value="CXXC MOTIF CONTAINING ZINC BINDING PROTEIN"/>
    <property type="match status" value="1"/>
</dbReference>
<dbReference type="GO" id="GO:0008270">
    <property type="term" value="F:zinc ion binding"/>
    <property type="evidence" value="ECO:0007669"/>
    <property type="project" value="TreeGrafter"/>
</dbReference>
<comment type="caution">
    <text evidence="5">The sequence shown here is derived from an EMBL/GenBank/DDBJ whole genome shotgun (WGS) entry which is preliminary data.</text>
</comment>
<keyword evidence="6" id="KW-1185">Reference proteome</keyword>
<dbReference type="PANTHER" id="PTHR12857">
    <property type="entry name" value="CXXC MOTIF CONTAINING ZINC BINDING PROTEIN"/>
    <property type="match status" value="1"/>
</dbReference>
<name>A0AAN6ZBH9_9PEZI</name>
<evidence type="ECO:0000313" key="5">
    <source>
        <dbReference type="EMBL" id="KAK4132950.1"/>
    </source>
</evidence>
<sequence>MFALTLTAELAGVTNLRPKDDKENQFWYTFKVQCTSCREIHPNAIGVNRHRESSATIKTVPTPYQHSEPPKAQKILEFDCRGLEFIEFNPEGDWLADGLDSTTKFEGIDLTDGECFNPDADKMASSDLTAALGFLTDAGHLLATTAPETSAHLMSRRTDLMFEHELPQPDKQRQRVCSCCGHIMFLGQGSSLQVRPDRITRLSKGKEARSLRSKPRQSGPTKAITCGHCSSLTQIKLPAPVPVSRRHTKMQTAAAPSLSKTSQEAKSSASASSKKRAKSRKAGLLALLDQSNAARSSRPGLGLSLADFMERK</sequence>
<dbReference type="Proteomes" id="UP001304895">
    <property type="component" value="Unassembled WGS sequence"/>
</dbReference>
<keyword evidence="3" id="KW-0862">Zinc</keyword>
<organism evidence="5 6">
    <name type="scientific">Trichocladium antarcticum</name>
    <dbReference type="NCBI Taxonomy" id="1450529"/>
    <lineage>
        <taxon>Eukaryota</taxon>
        <taxon>Fungi</taxon>
        <taxon>Dikarya</taxon>
        <taxon>Ascomycota</taxon>
        <taxon>Pezizomycotina</taxon>
        <taxon>Sordariomycetes</taxon>
        <taxon>Sordariomycetidae</taxon>
        <taxon>Sordariales</taxon>
        <taxon>Chaetomiaceae</taxon>
        <taxon>Trichocladium</taxon>
    </lineage>
</organism>
<evidence type="ECO:0000256" key="3">
    <source>
        <dbReference type="ARBA" id="ARBA00022833"/>
    </source>
</evidence>
<dbReference type="InterPro" id="IPR007175">
    <property type="entry name" value="Rpr2/Snm1/Rpp21"/>
</dbReference>
<proteinExistence type="inferred from homology"/>
<gene>
    <name evidence="5" type="ORF">BT67DRAFT_450646</name>
</gene>
<reference evidence="5" key="2">
    <citation type="submission" date="2023-05" db="EMBL/GenBank/DDBJ databases">
        <authorList>
            <consortium name="Lawrence Berkeley National Laboratory"/>
            <person name="Steindorff A."/>
            <person name="Hensen N."/>
            <person name="Bonometti L."/>
            <person name="Westerberg I."/>
            <person name="Brannstrom I.O."/>
            <person name="Guillou S."/>
            <person name="Cros-Aarteil S."/>
            <person name="Calhoun S."/>
            <person name="Haridas S."/>
            <person name="Kuo A."/>
            <person name="Mondo S."/>
            <person name="Pangilinan J."/>
            <person name="Riley R."/>
            <person name="Labutti K."/>
            <person name="Andreopoulos B."/>
            <person name="Lipzen A."/>
            <person name="Chen C."/>
            <person name="Yanf M."/>
            <person name="Daum C."/>
            <person name="Ng V."/>
            <person name="Clum A."/>
            <person name="Ohm R."/>
            <person name="Martin F."/>
            <person name="Silar P."/>
            <person name="Natvig D."/>
            <person name="Lalanne C."/>
            <person name="Gautier V."/>
            <person name="Ament-Velasquez S.L."/>
            <person name="Kruys A."/>
            <person name="Hutchinson M.I."/>
            <person name="Powell A.J."/>
            <person name="Barry K."/>
            <person name="Miller A.N."/>
            <person name="Grigoriev I.V."/>
            <person name="Debuchy R."/>
            <person name="Gladieux P."/>
            <person name="Thoren M.H."/>
            <person name="Johannesson H."/>
        </authorList>
    </citation>
    <scope>NUCLEOTIDE SEQUENCE</scope>
    <source>
        <strain evidence="5">CBS 123565</strain>
    </source>
</reference>
<dbReference type="Pfam" id="PF05907">
    <property type="entry name" value="CXXC_Zn-b_euk"/>
    <property type="match status" value="1"/>
</dbReference>
<keyword evidence="2" id="KW-0479">Metal-binding</keyword>
<accession>A0AAN6ZBH9</accession>
<evidence type="ECO:0000313" key="6">
    <source>
        <dbReference type="Proteomes" id="UP001304895"/>
    </source>
</evidence>
<dbReference type="EMBL" id="MU853414">
    <property type="protein sequence ID" value="KAK4132950.1"/>
    <property type="molecule type" value="Genomic_DNA"/>
</dbReference>